<protein>
    <submittedName>
        <fullName evidence="7">AraC family transcriptional regulator</fullName>
    </submittedName>
</protein>
<dbReference type="Pfam" id="PF12833">
    <property type="entry name" value="HTH_18"/>
    <property type="match status" value="1"/>
</dbReference>
<keyword evidence="3" id="KW-0804">Transcription</keyword>
<accession>A0A3S0BXL7</accession>
<dbReference type="PROSITE" id="PS01124">
    <property type="entry name" value="HTH_ARAC_FAMILY_2"/>
    <property type="match status" value="1"/>
</dbReference>
<sequence>MLFRLSFLLVFLIVSCSSSKRPDIVFEDFESGDFGKWNKLGVAFDKPCRIDSVSVNIKNAQGSFFAFSNFEGEGESHNQGKLVSKNFIIDRKYIRLLVAGGKHDTRECINLIVNNKIVRVASGENDNIFRKVIWDVDDLQGESAVIEIVDAMITEYTPNTLPHILVDNIVFSDFKDAREEVFEDFESGSYGNWKVEGEAFEVPRNRTNVYYPLTPDGFNGKFFAFSFGETHDTKQGKLTSKTFTIKYDGIKFLVGGGRHPNKTCINLLVNDSIVFSQTGQNDGQLRWKQWDVTPFKGQKARIEILDHFSGGWGHIMVDDIIFFNKPVPYNIWIYLVVAVIAVVIGILLLRRYIFHLRKGSKVKVSEVEMEKFEKVKASIEESGIYKDQNLSIDQILEVAGESEENINMLFDKIGRTSLTNYLNYLRVEEFKRLLKDPNNEAYTMMYLAEKSGFSSKTSFYRVFKAVTNRTPSEYKKSLGQ</sequence>
<dbReference type="SUPFAM" id="SSF46689">
    <property type="entry name" value="Homeodomain-like"/>
    <property type="match status" value="1"/>
</dbReference>
<feature type="chain" id="PRO_5018768728" evidence="5">
    <location>
        <begin position="21"/>
        <end position="480"/>
    </location>
</feature>
<feature type="signal peptide" evidence="5">
    <location>
        <begin position="1"/>
        <end position="20"/>
    </location>
</feature>
<evidence type="ECO:0000256" key="4">
    <source>
        <dbReference type="SAM" id="Phobius"/>
    </source>
</evidence>
<evidence type="ECO:0000313" key="7">
    <source>
        <dbReference type="EMBL" id="RTE53968.1"/>
    </source>
</evidence>
<organism evidence="7 8">
    <name type="scientific">Arenibacter aquaticus</name>
    <dbReference type="NCBI Taxonomy" id="2489054"/>
    <lineage>
        <taxon>Bacteria</taxon>
        <taxon>Pseudomonadati</taxon>
        <taxon>Bacteroidota</taxon>
        <taxon>Flavobacteriia</taxon>
        <taxon>Flavobacteriales</taxon>
        <taxon>Flavobacteriaceae</taxon>
        <taxon>Arenibacter</taxon>
    </lineage>
</organism>
<feature type="transmembrane region" description="Helical" evidence="4">
    <location>
        <begin position="331"/>
        <end position="349"/>
    </location>
</feature>
<comment type="caution">
    <text evidence="7">The sequence shown here is derived from an EMBL/GenBank/DDBJ whole genome shotgun (WGS) entry which is preliminary data.</text>
</comment>
<keyword evidence="5" id="KW-0732">Signal</keyword>
<name>A0A3S0BXL7_9FLAO</name>
<keyword evidence="4" id="KW-0812">Transmembrane</keyword>
<evidence type="ECO:0000256" key="3">
    <source>
        <dbReference type="ARBA" id="ARBA00023163"/>
    </source>
</evidence>
<evidence type="ECO:0000256" key="2">
    <source>
        <dbReference type="ARBA" id="ARBA00023125"/>
    </source>
</evidence>
<dbReference type="InterPro" id="IPR009057">
    <property type="entry name" value="Homeodomain-like_sf"/>
</dbReference>
<dbReference type="GO" id="GO:0043565">
    <property type="term" value="F:sequence-specific DNA binding"/>
    <property type="evidence" value="ECO:0007669"/>
    <property type="project" value="InterPro"/>
</dbReference>
<dbReference type="SMART" id="SM00342">
    <property type="entry name" value="HTH_ARAC"/>
    <property type="match status" value="1"/>
</dbReference>
<keyword evidence="1" id="KW-0805">Transcription regulation</keyword>
<evidence type="ECO:0000313" key="8">
    <source>
        <dbReference type="Proteomes" id="UP000267585"/>
    </source>
</evidence>
<evidence type="ECO:0000259" key="6">
    <source>
        <dbReference type="PROSITE" id="PS01124"/>
    </source>
</evidence>
<dbReference type="OrthoDB" id="9779074at2"/>
<dbReference type="Proteomes" id="UP000267585">
    <property type="component" value="Unassembled WGS sequence"/>
</dbReference>
<dbReference type="EMBL" id="RQPJ01000003">
    <property type="protein sequence ID" value="RTE53968.1"/>
    <property type="molecule type" value="Genomic_DNA"/>
</dbReference>
<keyword evidence="2" id="KW-0238">DNA-binding</keyword>
<reference evidence="7 8" key="1">
    <citation type="submission" date="2018-11" db="EMBL/GenBank/DDBJ databases">
        <title>Arenibacter aquaticus sp.nov., a marine bacterium isolated from surface seawater in the South China Sea.</title>
        <authorList>
            <person name="Guo J."/>
            <person name="Sun J."/>
        </authorList>
    </citation>
    <scope>NUCLEOTIDE SEQUENCE [LARGE SCALE GENOMIC DNA]</scope>
    <source>
        <strain evidence="7 8">GUO666</strain>
    </source>
</reference>
<gene>
    <name evidence="7" type="ORF">EHW67_08525</name>
</gene>
<proteinExistence type="predicted"/>
<dbReference type="InterPro" id="IPR018060">
    <property type="entry name" value="HTH_AraC"/>
</dbReference>
<dbReference type="PANTHER" id="PTHR43280:SF2">
    <property type="entry name" value="HTH-TYPE TRANSCRIPTIONAL REGULATOR EXSA"/>
    <property type="match status" value="1"/>
</dbReference>
<dbReference type="PANTHER" id="PTHR43280">
    <property type="entry name" value="ARAC-FAMILY TRANSCRIPTIONAL REGULATOR"/>
    <property type="match status" value="1"/>
</dbReference>
<keyword evidence="4" id="KW-0472">Membrane</keyword>
<evidence type="ECO:0000256" key="1">
    <source>
        <dbReference type="ARBA" id="ARBA00023015"/>
    </source>
</evidence>
<keyword evidence="4" id="KW-1133">Transmembrane helix</keyword>
<dbReference type="AlphaFoldDB" id="A0A3S0BXL7"/>
<evidence type="ECO:0000256" key="5">
    <source>
        <dbReference type="SAM" id="SignalP"/>
    </source>
</evidence>
<feature type="domain" description="HTH araC/xylS-type" evidence="6">
    <location>
        <begin position="373"/>
        <end position="477"/>
    </location>
</feature>
<dbReference type="Gene3D" id="1.10.10.60">
    <property type="entry name" value="Homeodomain-like"/>
    <property type="match status" value="1"/>
</dbReference>
<dbReference type="RefSeq" id="WP_126161956.1">
    <property type="nucleotide sequence ID" value="NZ_RQPJ01000003.1"/>
</dbReference>
<keyword evidence="8" id="KW-1185">Reference proteome</keyword>
<dbReference type="GO" id="GO:0003700">
    <property type="term" value="F:DNA-binding transcription factor activity"/>
    <property type="evidence" value="ECO:0007669"/>
    <property type="project" value="InterPro"/>
</dbReference>
<dbReference type="PROSITE" id="PS51257">
    <property type="entry name" value="PROKAR_LIPOPROTEIN"/>
    <property type="match status" value="1"/>
</dbReference>